<evidence type="ECO:0000313" key="3">
    <source>
        <dbReference type="Proteomes" id="UP000184016"/>
    </source>
</evidence>
<gene>
    <name evidence="2" type="ORF">SAMN05443507_10310</name>
</gene>
<feature type="domain" description="GmrSD restriction endonucleases N-terminal" evidence="1">
    <location>
        <begin position="28"/>
        <end position="158"/>
    </location>
</feature>
<proteinExistence type="predicted"/>
<dbReference type="AlphaFoldDB" id="A0A1M6LLK4"/>
<reference evidence="3" key="1">
    <citation type="submission" date="2016-11" db="EMBL/GenBank/DDBJ databases">
        <authorList>
            <person name="Varghese N."/>
            <person name="Submissions S."/>
        </authorList>
    </citation>
    <scope>NUCLEOTIDE SEQUENCE [LARGE SCALE GENOMIC DNA]</scope>
    <source>
        <strain evidence="3">USBA-503</strain>
    </source>
</reference>
<dbReference type="InterPro" id="IPR004919">
    <property type="entry name" value="GmrSD_N"/>
</dbReference>
<sequence>MKASKVKHKVSQLQRMYKGKKLSFDLAIQRKGNIWDVKRQSMFIHSVLAGYPIPNLFATKDENVFYLLDGKQRLSSIFAYLNDEFALSFTQTPKPNVNDIDVEGLTFKQLPKEFQQRIQEYQFEIDVVEEITQSEIEDIFCRLNNGVPLRPIETTRAMLGKSALEFVESLAKVPFFTDKVNLSKAARNHFVDQELVLQILALLNDPLTGFSKKEMKEFVEKLRDDHQRDRFKSQFNNVCFYLNEAFPSEKEKLLRKVHIPMLFKLTLDMQHRGIEIPAEMFGEWARGFLNAPPEAYVEAYSSGSAKKENVQKRLRIMTEEFEKHFNVKVRDEVPNAGDEVAVSVETVQEQGE</sequence>
<dbReference type="PANTHER" id="PTHR39639:SF1">
    <property type="entry name" value="DUF262 DOMAIN-CONTAINING PROTEIN"/>
    <property type="match status" value="1"/>
</dbReference>
<name>A0A1M6LLK4_9BACL</name>
<keyword evidence="3" id="KW-1185">Reference proteome</keyword>
<evidence type="ECO:0000313" key="2">
    <source>
        <dbReference type="EMBL" id="SHJ72037.1"/>
    </source>
</evidence>
<organism evidence="2 3">
    <name type="scientific">Alicyclobacillus tolerans</name>
    <dbReference type="NCBI Taxonomy" id="90970"/>
    <lineage>
        <taxon>Bacteria</taxon>
        <taxon>Bacillati</taxon>
        <taxon>Bacillota</taxon>
        <taxon>Bacilli</taxon>
        <taxon>Bacillales</taxon>
        <taxon>Alicyclobacillaceae</taxon>
        <taxon>Alicyclobacillus</taxon>
    </lineage>
</organism>
<dbReference type="Proteomes" id="UP000184016">
    <property type="component" value="Unassembled WGS sequence"/>
</dbReference>
<dbReference type="STRING" id="1830138.SAMN05443507_10310"/>
<dbReference type="PANTHER" id="PTHR39639">
    <property type="entry name" value="CHROMOSOME 16, WHOLE GENOME SHOTGUN SEQUENCE"/>
    <property type="match status" value="1"/>
</dbReference>
<evidence type="ECO:0000259" key="1">
    <source>
        <dbReference type="Pfam" id="PF03235"/>
    </source>
</evidence>
<dbReference type="RefSeq" id="WP_072872934.1">
    <property type="nucleotide sequence ID" value="NZ_FRAF01000003.1"/>
</dbReference>
<dbReference type="EMBL" id="FRAF01000003">
    <property type="protein sequence ID" value="SHJ72037.1"/>
    <property type="molecule type" value="Genomic_DNA"/>
</dbReference>
<protein>
    <recommendedName>
        <fullName evidence="1">GmrSD restriction endonucleases N-terminal domain-containing protein</fullName>
    </recommendedName>
</protein>
<dbReference type="OrthoDB" id="9770340at2"/>
<accession>A0A1M6LLK4</accession>
<dbReference type="Pfam" id="PF03235">
    <property type="entry name" value="GmrSD_N"/>
    <property type="match status" value="1"/>
</dbReference>